<evidence type="ECO:0000256" key="3">
    <source>
        <dbReference type="ARBA" id="ARBA00022840"/>
    </source>
</evidence>
<keyword evidence="3" id="KW-0067">ATP-binding</keyword>
<evidence type="ECO:0000256" key="2">
    <source>
        <dbReference type="ARBA" id="ARBA00022741"/>
    </source>
</evidence>
<dbReference type="Gene3D" id="3.40.1190.10">
    <property type="entry name" value="Mur-like, catalytic domain"/>
    <property type="match status" value="1"/>
</dbReference>
<protein>
    <recommendedName>
        <fullName evidence="7">Mur ligase C-terminal domain-containing protein</fullName>
    </recommendedName>
</protein>
<dbReference type="SUPFAM" id="SSF53623">
    <property type="entry name" value="MurD-like peptide ligases, catalytic domain"/>
    <property type="match status" value="1"/>
</dbReference>
<dbReference type="PANTHER" id="PTHR43024:SF1">
    <property type="entry name" value="UDP-N-ACETYLMURAMOYL-TRIPEPTIDE--D-ALANYL-D-ALANINE LIGASE"/>
    <property type="match status" value="1"/>
</dbReference>
<organism evidence="6">
    <name type="scientific">marine sediment metagenome</name>
    <dbReference type="NCBI Taxonomy" id="412755"/>
    <lineage>
        <taxon>unclassified sequences</taxon>
        <taxon>metagenomes</taxon>
        <taxon>ecological metagenomes</taxon>
    </lineage>
</organism>
<feature type="non-terminal residue" evidence="6">
    <location>
        <position position="239"/>
    </location>
</feature>
<feature type="domain" description="Mur ligase central" evidence="5">
    <location>
        <begin position="3"/>
        <end position="100"/>
    </location>
</feature>
<keyword evidence="1" id="KW-0436">Ligase</keyword>
<sequence>MKGFGDIQSVYRAKLELLEMMDSSAVAILNGDDPKLMLMAGAFKPRIITFGLSKGCDYRATKITYRNRERKFLLNDLYPLKLKILGRHNIYNALAAIAVANQLGVGYDLIKEALVNFSLSSGRMEMKELGDVRIIDDSYNSNLLSLNSAIDTLAGLAPSARKILVSGDMLELGPAAGAAHYHMGRKVAEKGIDILITVGSLAGQMCRAAHRYGMKKQEIFECGSHAEAGKCLLDLIRAG</sequence>
<dbReference type="AlphaFoldDB" id="X1FVZ1"/>
<dbReference type="Gene3D" id="3.90.190.20">
    <property type="entry name" value="Mur ligase, C-terminal domain"/>
    <property type="match status" value="1"/>
</dbReference>
<gene>
    <name evidence="6" type="ORF">S03H2_33575</name>
</gene>
<evidence type="ECO:0000313" key="6">
    <source>
        <dbReference type="EMBL" id="GAH49177.1"/>
    </source>
</evidence>
<dbReference type="PANTHER" id="PTHR43024">
    <property type="entry name" value="UDP-N-ACETYLMURAMOYL-TRIPEPTIDE--D-ALANYL-D-ALANINE LIGASE"/>
    <property type="match status" value="1"/>
</dbReference>
<dbReference type="Pfam" id="PF02875">
    <property type="entry name" value="Mur_ligase_C"/>
    <property type="match status" value="1"/>
</dbReference>
<proteinExistence type="predicted"/>
<dbReference type="InterPro" id="IPR051046">
    <property type="entry name" value="MurCDEF_CellWall_CoF430Synth"/>
</dbReference>
<evidence type="ECO:0000259" key="4">
    <source>
        <dbReference type="Pfam" id="PF02875"/>
    </source>
</evidence>
<evidence type="ECO:0000259" key="5">
    <source>
        <dbReference type="Pfam" id="PF08245"/>
    </source>
</evidence>
<feature type="domain" description="Mur ligase C-terminal" evidence="4">
    <location>
        <begin position="122"/>
        <end position="236"/>
    </location>
</feature>
<dbReference type="GO" id="GO:0016881">
    <property type="term" value="F:acid-amino acid ligase activity"/>
    <property type="evidence" value="ECO:0007669"/>
    <property type="project" value="InterPro"/>
</dbReference>
<comment type="caution">
    <text evidence="6">The sequence shown here is derived from an EMBL/GenBank/DDBJ whole genome shotgun (WGS) entry which is preliminary data.</text>
</comment>
<evidence type="ECO:0000256" key="1">
    <source>
        <dbReference type="ARBA" id="ARBA00022598"/>
    </source>
</evidence>
<accession>X1FVZ1</accession>
<keyword evidence="2" id="KW-0547">Nucleotide-binding</keyword>
<name>X1FVZ1_9ZZZZ</name>
<dbReference type="InterPro" id="IPR036565">
    <property type="entry name" value="Mur-like_cat_sf"/>
</dbReference>
<dbReference type="InterPro" id="IPR013221">
    <property type="entry name" value="Mur_ligase_cen"/>
</dbReference>
<dbReference type="GO" id="GO:0005524">
    <property type="term" value="F:ATP binding"/>
    <property type="evidence" value="ECO:0007669"/>
    <property type="project" value="UniProtKB-KW"/>
</dbReference>
<evidence type="ECO:0008006" key="7">
    <source>
        <dbReference type="Google" id="ProtNLM"/>
    </source>
</evidence>
<dbReference type="Pfam" id="PF08245">
    <property type="entry name" value="Mur_ligase_M"/>
    <property type="match status" value="1"/>
</dbReference>
<dbReference type="InterPro" id="IPR036615">
    <property type="entry name" value="Mur_ligase_C_dom_sf"/>
</dbReference>
<dbReference type="InterPro" id="IPR004101">
    <property type="entry name" value="Mur_ligase_C"/>
</dbReference>
<dbReference type="EMBL" id="BARU01020443">
    <property type="protein sequence ID" value="GAH49177.1"/>
    <property type="molecule type" value="Genomic_DNA"/>
</dbReference>
<dbReference type="SUPFAM" id="SSF53244">
    <property type="entry name" value="MurD-like peptide ligases, peptide-binding domain"/>
    <property type="match status" value="1"/>
</dbReference>
<reference evidence="6" key="1">
    <citation type="journal article" date="2014" name="Front. Microbiol.">
        <title>High frequency of phylogenetically diverse reductive dehalogenase-homologous genes in deep subseafloor sedimentary metagenomes.</title>
        <authorList>
            <person name="Kawai M."/>
            <person name="Futagami T."/>
            <person name="Toyoda A."/>
            <person name="Takaki Y."/>
            <person name="Nishi S."/>
            <person name="Hori S."/>
            <person name="Arai W."/>
            <person name="Tsubouchi T."/>
            <person name="Morono Y."/>
            <person name="Uchiyama I."/>
            <person name="Ito T."/>
            <person name="Fujiyama A."/>
            <person name="Inagaki F."/>
            <person name="Takami H."/>
        </authorList>
    </citation>
    <scope>NUCLEOTIDE SEQUENCE</scope>
    <source>
        <strain evidence="6">Expedition CK06-06</strain>
    </source>
</reference>